<evidence type="ECO:0000313" key="3">
    <source>
        <dbReference type="Proteomes" id="UP001562425"/>
    </source>
</evidence>
<organism evidence="2 3">
    <name type="scientific">Culex pipiens pipiens</name>
    <name type="common">Northern house mosquito</name>
    <dbReference type="NCBI Taxonomy" id="38569"/>
    <lineage>
        <taxon>Eukaryota</taxon>
        <taxon>Metazoa</taxon>
        <taxon>Ecdysozoa</taxon>
        <taxon>Arthropoda</taxon>
        <taxon>Hexapoda</taxon>
        <taxon>Insecta</taxon>
        <taxon>Pterygota</taxon>
        <taxon>Neoptera</taxon>
        <taxon>Endopterygota</taxon>
        <taxon>Diptera</taxon>
        <taxon>Nematocera</taxon>
        <taxon>Culicoidea</taxon>
        <taxon>Culicidae</taxon>
        <taxon>Culicinae</taxon>
        <taxon>Culicini</taxon>
        <taxon>Culex</taxon>
        <taxon>Culex</taxon>
    </lineage>
</organism>
<evidence type="ECO:0000256" key="1">
    <source>
        <dbReference type="SAM" id="Phobius"/>
    </source>
</evidence>
<accession>A0ABD1DSR3</accession>
<protein>
    <submittedName>
        <fullName evidence="2">Uncharacterized protein</fullName>
    </submittedName>
</protein>
<comment type="caution">
    <text evidence="2">The sequence shown here is derived from an EMBL/GenBank/DDBJ whole genome shotgun (WGS) entry which is preliminary data.</text>
</comment>
<proteinExistence type="predicted"/>
<evidence type="ECO:0000313" key="2">
    <source>
        <dbReference type="EMBL" id="KAL1402801.1"/>
    </source>
</evidence>
<keyword evidence="1" id="KW-0812">Transmembrane</keyword>
<feature type="transmembrane region" description="Helical" evidence="1">
    <location>
        <begin position="6"/>
        <end position="22"/>
    </location>
</feature>
<keyword evidence="3" id="KW-1185">Reference proteome</keyword>
<name>A0ABD1DSR3_CULPP</name>
<dbReference type="AlphaFoldDB" id="A0ABD1DSR3"/>
<keyword evidence="1" id="KW-1133">Transmembrane helix</keyword>
<dbReference type="Proteomes" id="UP001562425">
    <property type="component" value="Unassembled WGS sequence"/>
</dbReference>
<keyword evidence="1" id="KW-0472">Membrane</keyword>
<reference evidence="2 3" key="1">
    <citation type="submission" date="2024-05" db="EMBL/GenBank/DDBJ databases">
        <title>Culex pipiens pipiens assembly and annotation.</title>
        <authorList>
            <person name="Alout H."/>
            <person name="Durand T."/>
        </authorList>
    </citation>
    <scope>NUCLEOTIDE SEQUENCE [LARGE SCALE GENOMIC DNA]</scope>
    <source>
        <strain evidence="2">HA-2024</strain>
        <tissue evidence="2">Whole body</tissue>
    </source>
</reference>
<sequence length="37" mass="4411">FYNLSISIIVILKFSINSVCWIRKMQFILSRNIPLHC</sequence>
<feature type="non-terminal residue" evidence="2">
    <location>
        <position position="1"/>
    </location>
</feature>
<dbReference type="EMBL" id="JBEHCU010002482">
    <property type="protein sequence ID" value="KAL1402801.1"/>
    <property type="molecule type" value="Genomic_DNA"/>
</dbReference>
<gene>
    <name evidence="2" type="ORF">pipiens_019639</name>
</gene>